<dbReference type="EMBL" id="KR029594">
    <property type="protein sequence ID" value="AKH47455.1"/>
    <property type="molecule type" value="Genomic_DNA"/>
</dbReference>
<organism evidence="1">
    <name type="scientific">uncultured marine virus</name>
    <dbReference type="NCBI Taxonomy" id="186617"/>
    <lineage>
        <taxon>Viruses</taxon>
        <taxon>environmental samples</taxon>
    </lineage>
</organism>
<protein>
    <submittedName>
        <fullName evidence="1">Uncharacterized protein</fullName>
    </submittedName>
</protein>
<sequence>MAYPDIIELTGPSSNLLATPDVYDSAAVEDSAVPKGSPGNLYGMSGYNNSGSTVYIQIHNATSLPAASTAVGTGIIVKVLANTHWAWDAGRHGTELSVGIVIAASSTATTLTVKTDSNQLFRVDYK</sequence>
<reference evidence="1" key="1">
    <citation type="journal article" date="2015" name="Front. Microbiol.">
        <title>Combining genomic sequencing methods to explore viral diversity and reveal potential virus-host interactions.</title>
        <authorList>
            <person name="Chow C.E."/>
            <person name="Winget D.M."/>
            <person name="White R.A.III."/>
            <person name="Hallam S.J."/>
            <person name="Suttle C.A."/>
        </authorList>
    </citation>
    <scope>NUCLEOTIDE SEQUENCE</scope>
    <source>
        <strain evidence="1">H4084988</strain>
    </source>
</reference>
<accession>A0A0F7L6G2</accession>
<reference evidence="1" key="2">
    <citation type="submission" date="2015-03" db="EMBL/GenBank/DDBJ databases">
        <authorList>
            <person name="Chow C.-E.T."/>
            <person name="Winget D.M."/>
            <person name="White R.A.III."/>
            <person name="Hallam S.J."/>
            <person name="Suttle C.A."/>
        </authorList>
    </citation>
    <scope>NUCLEOTIDE SEQUENCE</scope>
    <source>
        <strain evidence="1">H4084988</strain>
    </source>
</reference>
<evidence type="ECO:0000313" key="1">
    <source>
        <dbReference type="EMBL" id="AKH47455.1"/>
    </source>
</evidence>
<name>A0A0F7L6G2_9VIRU</name>
<proteinExistence type="predicted"/>